<dbReference type="GO" id="GO:0030170">
    <property type="term" value="F:pyridoxal phosphate binding"/>
    <property type="evidence" value="ECO:0007669"/>
    <property type="project" value="UniProtKB-UniRule"/>
</dbReference>
<keyword evidence="6" id="KW-0028">Amino-acid biosynthesis</keyword>
<gene>
    <name evidence="6" type="primary">glyA</name>
    <name evidence="9" type="ORF">A3H78_00930</name>
</gene>
<evidence type="ECO:0000256" key="6">
    <source>
        <dbReference type="HAMAP-Rule" id="MF_00051"/>
    </source>
</evidence>
<dbReference type="InterPro" id="IPR015421">
    <property type="entry name" value="PyrdxlP-dep_Trfase_major"/>
</dbReference>
<dbReference type="InterPro" id="IPR039429">
    <property type="entry name" value="SHMT-like_dom"/>
</dbReference>
<dbReference type="InterPro" id="IPR019798">
    <property type="entry name" value="Ser_HO-MeTrfase_PLP_BS"/>
</dbReference>
<dbReference type="EC" id="2.1.2.1" evidence="6"/>
<dbReference type="Proteomes" id="UP000177418">
    <property type="component" value="Unassembled WGS sequence"/>
</dbReference>
<dbReference type="NCBIfam" id="NF000586">
    <property type="entry name" value="PRK00011.1"/>
    <property type="match status" value="1"/>
</dbReference>
<dbReference type="Gene3D" id="3.40.640.10">
    <property type="entry name" value="Type I PLP-dependent aspartate aminotransferase-like (Major domain)"/>
    <property type="match status" value="1"/>
</dbReference>
<dbReference type="PIRSF" id="PIRSF000412">
    <property type="entry name" value="SHMT"/>
    <property type="match status" value="1"/>
</dbReference>
<dbReference type="UniPathway" id="UPA00193"/>
<comment type="pathway">
    <text evidence="6">Amino-acid biosynthesis; glycine biosynthesis; glycine from L-serine: step 1/1.</text>
</comment>
<evidence type="ECO:0000259" key="8">
    <source>
        <dbReference type="Pfam" id="PF00464"/>
    </source>
</evidence>
<comment type="caution">
    <text evidence="9">The sequence shown here is derived from an EMBL/GenBank/DDBJ whole genome shotgun (WGS) entry which is preliminary data.</text>
</comment>
<dbReference type="GO" id="GO:0019264">
    <property type="term" value="P:glycine biosynthetic process from serine"/>
    <property type="evidence" value="ECO:0007669"/>
    <property type="project" value="UniProtKB-UniRule"/>
</dbReference>
<comment type="catalytic activity">
    <reaction evidence="6">
        <text>(6R)-5,10-methylene-5,6,7,8-tetrahydrofolate + glycine + H2O = (6S)-5,6,7,8-tetrahydrofolate + L-serine</text>
        <dbReference type="Rhea" id="RHEA:15481"/>
        <dbReference type="ChEBI" id="CHEBI:15377"/>
        <dbReference type="ChEBI" id="CHEBI:15636"/>
        <dbReference type="ChEBI" id="CHEBI:33384"/>
        <dbReference type="ChEBI" id="CHEBI:57305"/>
        <dbReference type="ChEBI" id="CHEBI:57453"/>
        <dbReference type="EC" id="2.1.2.1"/>
    </reaction>
</comment>
<dbReference type="InterPro" id="IPR049943">
    <property type="entry name" value="Ser_HO-MeTrfase-like"/>
</dbReference>
<evidence type="ECO:0000313" key="10">
    <source>
        <dbReference type="Proteomes" id="UP000177418"/>
    </source>
</evidence>
<dbReference type="InterPro" id="IPR015424">
    <property type="entry name" value="PyrdxlP-dep_Trfase"/>
</dbReference>
<dbReference type="InterPro" id="IPR015422">
    <property type="entry name" value="PyrdxlP-dep_Trfase_small"/>
</dbReference>
<organism evidence="9 10">
    <name type="scientific">Candidatus Roizmanbacteria bacterium RIFCSPLOWO2_02_FULL_36_11</name>
    <dbReference type="NCBI Taxonomy" id="1802071"/>
    <lineage>
        <taxon>Bacteria</taxon>
        <taxon>Candidatus Roizmaniibacteriota</taxon>
    </lineage>
</organism>
<dbReference type="PROSITE" id="PS00096">
    <property type="entry name" value="SHMT"/>
    <property type="match status" value="1"/>
</dbReference>
<dbReference type="SUPFAM" id="SSF53383">
    <property type="entry name" value="PLP-dependent transferases"/>
    <property type="match status" value="1"/>
</dbReference>
<dbReference type="GO" id="GO:0005829">
    <property type="term" value="C:cytosol"/>
    <property type="evidence" value="ECO:0007669"/>
    <property type="project" value="TreeGrafter"/>
</dbReference>
<feature type="binding site" evidence="6">
    <location>
        <position position="133"/>
    </location>
    <ligand>
        <name>(6S)-5,6,7,8-tetrahydrofolate</name>
        <dbReference type="ChEBI" id="CHEBI:57453"/>
    </ligand>
</feature>
<accession>A0A1F7JHE1</accession>
<feature type="site" description="Plays an important role in substrate specificity" evidence="6">
    <location>
        <position position="242"/>
    </location>
</feature>
<feature type="domain" description="Serine hydroxymethyltransferase-like" evidence="8">
    <location>
        <begin position="20"/>
        <end position="404"/>
    </location>
</feature>
<dbReference type="InterPro" id="IPR001085">
    <property type="entry name" value="Ser_HO-MeTrfase"/>
</dbReference>
<dbReference type="GO" id="GO:0035999">
    <property type="term" value="P:tetrahydrofolate interconversion"/>
    <property type="evidence" value="ECO:0007669"/>
    <property type="project" value="UniProtKB-UniRule"/>
</dbReference>
<keyword evidence="3 6" id="KW-0554">One-carbon metabolism</keyword>
<proteinExistence type="inferred from homology"/>
<comment type="function">
    <text evidence="6">Catalyzes the reversible interconversion of serine and glycine with tetrahydrofolate (THF) serving as the one-carbon carrier. This reaction serves as the major source of one-carbon groups required for the biosynthesis of purines, thymidylate, methionine, and other important biomolecules. Also exhibits THF-independent aldolase activity toward beta-hydroxyamino acids, producing glycine and aldehydes, via a retro-aldol mechanism.</text>
</comment>
<dbReference type="HAMAP" id="MF_00051">
    <property type="entry name" value="SHMT"/>
    <property type="match status" value="1"/>
</dbReference>
<evidence type="ECO:0000256" key="5">
    <source>
        <dbReference type="ARBA" id="ARBA00022898"/>
    </source>
</evidence>
<evidence type="ECO:0000256" key="2">
    <source>
        <dbReference type="ARBA" id="ARBA00006376"/>
    </source>
</evidence>
<keyword evidence="5 6" id="KW-0663">Pyridoxal phosphate</keyword>
<reference evidence="9 10" key="1">
    <citation type="journal article" date="2016" name="Nat. Commun.">
        <title>Thousands of microbial genomes shed light on interconnected biogeochemical processes in an aquifer system.</title>
        <authorList>
            <person name="Anantharaman K."/>
            <person name="Brown C.T."/>
            <person name="Hug L.A."/>
            <person name="Sharon I."/>
            <person name="Castelle C.J."/>
            <person name="Probst A.J."/>
            <person name="Thomas B.C."/>
            <person name="Singh A."/>
            <person name="Wilkins M.J."/>
            <person name="Karaoz U."/>
            <person name="Brodie E.L."/>
            <person name="Williams K.H."/>
            <person name="Hubbard S.S."/>
            <person name="Banfield J.F."/>
        </authorList>
    </citation>
    <scope>NUCLEOTIDE SEQUENCE [LARGE SCALE GENOMIC DNA]</scope>
</reference>
<evidence type="ECO:0000313" key="9">
    <source>
        <dbReference type="EMBL" id="OGK55024.1"/>
    </source>
</evidence>
<evidence type="ECO:0000256" key="4">
    <source>
        <dbReference type="ARBA" id="ARBA00022679"/>
    </source>
</evidence>
<feature type="modified residue" description="N6-(pyridoxal phosphate)lysine" evidence="6 7">
    <location>
        <position position="243"/>
    </location>
</feature>
<comment type="subcellular location">
    <subcellularLocation>
        <location evidence="6">Cytoplasm</location>
    </subcellularLocation>
</comment>
<dbReference type="CDD" id="cd00378">
    <property type="entry name" value="SHMT"/>
    <property type="match status" value="1"/>
</dbReference>
<sequence length="469" mass="50761">MADERQPTSYAGIVAGYSRLQAADPVVFALAEREAARQDLTLRMTPSENYVSQAVIQALATPFMNNYAEGHPEGRYYQGQEGNNAIENLAMGRARELFGVPYVNVQPLSGSPANAAVEFALTDYQDTVMGLSLKSGGHLTHGVPDITFSGRWGKSVQYEVGEDGLIDYDAFERQAIDAKPKMIIVGITSHPREINYKRLAEIAKAAGDAILVADISHTAGLVVGGAHNNPAEYVHIITTTTHKTLRGPRGAIIAVTNKGLEKDPEMDKKVRMAVFPGMQGGPHMETIAAMAVAFEEASQPQFREYAHQTVANAQTLADEMMNKGYKLVTGGTDNHLMVVDLQKEGILGNTVAEGLEAAGIVLNRNAVPNDPNPPFYPSGYRMGTPALTSRGMKEDQMKQIAGWIDDVTKALLEAKSSLSAERIQAGEADVNERKKVERNAIIAKAAPAIQAIKEQVEALCRQYPIPLAY</sequence>
<dbReference type="AlphaFoldDB" id="A0A1F7JHE1"/>
<dbReference type="PANTHER" id="PTHR11680:SF35">
    <property type="entry name" value="SERINE HYDROXYMETHYLTRANSFERASE 1"/>
    <property type="match status" value="1"/>
</dbReference>
<comment type="similarity">
    <text evidence="2 6">Belongs to the SHMT family.</text>
</comment>
<feature type="binding site" evidence="6">
    <location>
        <begin position="137"/>
        <end position="139"/>
    </location>
    <ligand>
        <name>(6S)-5,6,7,8-tetrahydrofolate</name>
        <dbReference type="ChEBI" id="CHEBI:57453"/>
    </ligand>
</feature>
<keyword evidence="6" id="KW-0963">Cytoplasm</keyword>
<dbReference type="Gene3D" id="3.90.1150.10">
    <property type="entry name" value="Aspartate Aminotransferase, domain 1"/>
    <property type="match status" value="1"/>
</dbReference>
<comment type="caution">
    <text evidence="6">Lacks conserved residue(s) required for the propagation of feature annotation.</text>
</comment>
<dbReference type="UniPathway" id="UPA00288">
    <property type="reaction ID" value="UER01023"/>
</dbReference>
<comment type="pathway">
    <text evidence="6">One-carbon metabolism; tetrahydrofolate interconversion.</text>
</comment>
<comment type="subunit">
    <text evidence="6">Homodimer.</text>
</comment>
<dbReference type="Pfam" id="PF00464">
    <property type="entry name" value="SHMT"/>
    <property type="match status" value="1"/>
</dbReference>
<protein>
    <recommendedName>
        <fullName evidence="6">Serine hydroxymethyltransferase</fullName>
        <shortName evidence="6">SHMT</shortName>
        <shortName evidence="6">Serine methylase</shortName>
        <ecNumber evidence="6">2.1.2.1</ecNumber>
    </recommendedName>
</protein>
<comment type="cofactor">
    <cofactor evidence="1 6 7">
        <name>pyridoxal 5'-phosphate</name>
        <dbReference type="ChEBI" id="CHEBI:597326"/>
    </cofactor>
</comment>
<evidence type="ECO:0000256" key="3">
    <source>
        <dbReference type="ARBA" id="ARBA00022563"/>
    </source>
</evidence>
<evidence type="ECO:0000256" key="7">
    <source>
        <dbReference type="PIRSR" id="PIRSR000412-50"/>
    </source>
</evidence>
<dbReference type="EMBL" id="MGAV01000012">
    <property type="protein sequence ID" value="OGK55024.1"/>
    <property type="molecule type" value="Genomic_DNA"/>
</dbReference>
<dbReference type="GO" id="GO:0004372">
    <property type="term" value="F:glycine hydroxymethyltransferase activity"/>
    <property type="evidence" value="ECO:0007669"/>
    <property type="project" value="UniProtKB-UniRule"/>
</dbReference>
<keyword evidence="4 6" id="KW-0808">Transferase</keyword>
<name>A0A1F7JHE1_9BACT</name>
<evidence type="ECO:0000256" key="1">
    <source>
        <dbReference type="ARBA" id="ARBA00001933"/>
    </source>
</evidence>
<dbReference type="PANTHER" id="PTHR11680">
    <property type="entry name" value="SERINE HYDROXYMETHYLTRANSFERASE"/>
    <property type="match status" value="1"/>
</dbReference>